<feature type="domain" description="Brix" evidence="8">
    <location>
        <begin position="70"/>
        <end position="258"/>
    </location>
</feature>
<dbReference type="SMART" id="SM00879">
    <property type="entry name" value="Brix"/>
    <property type="match status" value="1"/>
</dbReference>
<evidence type="ECO:0000256" key="7">
    <source>
        <dbReference type="SAM" id="MobiDB-lite"/>
    </source>
</evidence>
<dbReference type="GO" id="GO:0019843">
    <property type="term" value="F:rRNA binding"/>
    <property type="evidence" value="ECO:0007669"/>
    <property type="project" value="InterPro"/>
</dbReference>
<dbReference type="PROSITE" id="PS50833">
    <property type="entry name" value="BRIX"/>
    <property type="match status" value="1"/>
</dbReference>
<evidence type="ECO:0000313" key="10">
    <source>
        <dbReference type="Proteomes" id="UP000326759"/>
    </source>
</evidence>
<proteinExistence type="inferred from homology"/>
<comment type="similarity">
    <text evidence="3">Belongs to the BRX1 family.</text>
</comment>
<feature type="region of interest" description="Disordered" evidence="7">
    <location>
        <begin position="15"/>
        <end position="61"/>
    </location>
</feature>
<keyword evidence="10" id="KW-1185">Reference proteome</keyword>
<dbReference type="OrthoDB" id="1638493at2759"/>
<evidence type="ECO:0000256" key="2">
    <source>
        <dbReference type="ARBA" id="ARBA00004604"/>
    </source>
</evidence>
<reference evidence="9 10" key="1">
    <citation type="journal article" date="2019" name="PLoS Biol.">
        <title>Sex chromosomes control vertical transmission of feminizing Wolbachia symbionts in an isopod.</title>
        <authorList>
            <person name="Becking T."/>
            <person name="Chebbi M.A."/>
            <person name="Giraud I."/>
            <person name="Moumen B."/>
            <person name="Laverre T."/>
            <person name="Caubet Y."/>
            <person name="Peccoud J."/>
            <person name="Gilbert C."/>
            <person name="Cordaux R."/>
        </authorList>
    </citation>
    <scope>NUCLEOTIDE SEQUENCE [LARGE SCALE GENOMIC DNA]</scope>
    <source>
        <strain evidence="9">ANa2</strain>
        <tissue evidence="9">Whole body excluding digestive tract and cuticle</tissue>
    </source>
</reference>
<dbReference type="Proteomes" id="UP000326759">
    <property type="component" value="Unassembled WGS sequence"/>
</dbReference>
<sequence>FLSDYTFRMSNKIQNSNISQPKKRKRKNRENKKTVLVNEESDDKVNNNAPPPVRNSDEPLPKKVKWNNKQRVLVFASRKIGLLGRHLMNDIRTILPHSKPDVKKEGKGNLEINNEIAEMKNCNKCIFFEAKKYCDLYMWISNIKNGPSIKFLVENAHTMTELKLTGNSLQGSRPLICFDENFKEPHLLLMKELLMQIFSTPKGHPKSQPFFDHVLVFSYLDDKIWFRNYQIVEEDGQLTEIGPRFVLNPIRIFEGSFKGETLWSNPKYVPPNKLRIDKKKMEAGKYVNTINQKHLRNIRIKDQNFVGDPTSEFFESESPEPKKKNKKMSKRNKNK</sequence>
<evidence type="ECO:0000256" key="5">
    <source>
        <dbReference type="ARBA" id="ARBA00022517"/>
    </source>
</evidence>
<evidence type="ECO:0000256" key="4">
    <source>
        <dbReference type="ARBA" id="ARBA00020522"/>
    </source>
</evidence>
<accession>A0A5N5SQS9</accession>
<feature type="compositionally biased region" description="Basic residues" evidence="7">
    <location>
        <begin position="21"/>
        <end position="30"/>
    </location>
</feature>
<comment type="caution">
    <text evidence="9">The sequence shown here is derived from an EMBL/GenBank/DDBJ whole genome shotgun (WGS) entry which is preliminary data.</text>
</comment>
<evidence type="ECO:0000256" key="1">
    <source>
        <dbReference type="ARBA" id="ARBA00003439"/>
    </source>
</evidence>
<evidence type="ECO:0000256" key="6">
    <source>
        <dbReference type="ARBA" id="ARBA00023242"/>
    </source>
</evidence>
<organism evidence="9 10">
    <name type="scientific">Armadillidium nasatum</name>
    <dbReference type="NCBI Taxonomy" id="96803"/>
    <lineage>
        <taxon>Eukaryota</taxon>
        <taxon>Metazoa</taxon>
        <taxon>Ecdysozoa</taxon>
        <taxon>Arthropoda</taxon>
        <taxon>Crustacea</taxon>
        <taxon>Multicrustacea</taxon>
        <taxon>Malacostraca</taxon>
        <taxon>Eumalacostraca</taxon>
        <taxon>Peracarida</taxon>
        <taxon>Isopoda</taxon>
        <taxon>Oniscidea</taxon>
        <taxon>Crinocheta</taxon>
        <taxon>Armadillidiidae</taxon>
        <taxon>Armadillidium</taxon>
    </lineage>
</organism>
<evidence type="ECO:0000259" key="8">
    <source>
        <dbReference type="PROSITE" id="PS50833"/>
    </source>
</evidence>
<name>A0A5N5SQS9_9CRUS</name>
<feature type="non-terminal residue" evidence="9">
    <location>
        <position position="1"/>
    </location>
</feature>
<dbReference type="InterPro" id="IPR007109">
    <property type="entry name" value="Brix"/>
</dbReference>
<dbReference type="SUPFAM" id="SSF52954">
    <property type="entry name" value="Class II aaRS ABD-related"/>
    <property type="match status" value="1"/>
</dbReference>
<dbReference type="GO" id="GO:0006364">
    <property type="term" value="P:rRNA processing"/>
    <property type="evidence" value="ECO:0007669"/>
    <property type="project" value="InterPro"/>
</dbReference>
<evidence type="ECO:0000256" key="3">
    <source>
        <dbReference type="ARBA" id="ARBA00006369"/>
    </source>
</evidence>
<comment type="function">
    <text evidence="1">Required for biogenesis of the 60S ribosomal subunit.</text>
</comment>
<dbReference type="InterPro" id="IPR026532">
    <property type="entry name" value="BRX1"/>
</dbReference>
<protein>
    <recommendedName>
        <fullName evidence="4">Ribosome biogenesis protein BRX1 homolog</fullName>
    </recommendedName>
</protein>
<feature type="region of interest" description="Disordered" evidence="7">
    <location>
        <begin position="310"/>
        <end position="335"/>
    </location>
</feature>
<gene>
    <name evidence="9" type="ORF">Anas_10743</name>
</gene>
<dbReference type="GO" id="GO:0000027">
    <property type="term" value="P:ribosomal large subunit assembly"/>
    <property type="evidence" value="ECO:0007669"/>
    <property type="project" value="TreeGrafter"/>
</dbReference>
<dbReference type="EMBL" id="SEYY01021305">
    <property type="protein sequence ID" value="KAB7496484.1"/>
    <property type="molecule type" value="Genomic_DNA"/>
</dbReference>
<comment type="subcellular location">
    <subcellularLocation>
        <location evidence="2">Nucleus</location>
        <location evidence="2">Nucleolus</location>
    </subcellularLocation>
</comment>
<keyword evidence="6" id="KW-0539">Nucleus</keyword>
<dbReference type="GO" id="GO:0005730">
    <property type="term" value="C:nucleolus"/>
    <property type="evidence" value="ECO:0007669"/>
    <property type="project" value="UniProtKB-SubCell"/>
</dbReference>
<dbReference type="AlphaFoldDB" id="A0A5N5SQS9"/>
<dbReference type="PANTHER" id="PTHR13634:SF0">
    <property type="entry name" value="RIBOSOME BIOGENESIS PROTEIN BRX1 HOMOLOG"/>
    <property type="match status" value="1"/>
</dbReference>
<keyword evidence="5" id="KW-0690">Ribosome biogenesis</keyword>
<feature type="compositionally biased region" description="Basic residues" evidence="7">
    <location>
        <begin position="323"/>
        <end position="335"/>
    </location>
</feature>
<dbReference type="PANTHER" id="PTHR13634">
    <property type="entry name" value="RIBOSOME BIOGENESIS PROTEIN BRIX"/>
    <property type="match status" value="1"/>
</dbReference>
<dbReference type="Pfam" id="PF04427">
    <property type="entry name" value="Brix"/>
    <property type="match status" value="1"/>
</dbReference>
<evidence type="ECO:0000313" key="9">
    <source>
        <dbReference type="EMBL" id="KAB7496484.1"/>
    </source>
</evidence>